<keyword evidence="4" id="KW-1185">Reference proteome</keyword>
<evidence type="ECO:0000313" key="3">
    <source>
        <dbReference type="EnsemblMetazoa" id="GBRI037445-PA"/>
    </source>
</evidence>
<keyword evidence="2" id="KW-0812">Transmembrane</keyword>
<feature type="region of interest" description="Disordered" evidence="1">
    <location>
        <begin position="111"/>
        <end position="144"/>
    </location>
</feature>
<reference evidence="3" key="2">
    <citation type="submission" date="2020-05" db="UniProtKB">
        <authorList>
            <consortium name="EnsemblMetazoa"/>
        </authorList>
    </citation>
    <scope>IDENTIFICATION</scope>
    <source>
        <strain evidence="3">IAEA</strain>
    </source>
</reference>
<proteinExistence type="predicted"/>
<keyword evidence="2" id="KW-0472">Membrane</keyword>
<keyword evidence="2" id="KW-1133">Transmembrane helix</keyword>
<dbReference type="VEuPathDB" id="VectorBase:GBRI037445"/>
<dbReference type="AlphaFoldDB" id="A0A1A9WYM7"/>
<name>A0A1A9WYM7_9MUSC</name>
<reference evidence="4" key="1">
    <citation type="submission" date="2014-03" db="EMBL/GenBank/DDBJ databases">
        <authorList>
            <person name="Aksoy S."/>
            <person name="Warren W."/>
            <person name="Wilson R.K."/>
        </authorList>
    </citation>
    <scope>NUCLEOTIDE SEQUENCE [LARGE SCALE GENOMIC DNA]</scope>
    <source>
        <strain evidence="4">IAEA</strain>
    </source>
</reference>
<evidence type="ECO:0000256" key="2">
    <source>
        <dbReference type="SAM" id="Phobius"/>
    </source>
</evidence>
<feature type="transmembrane region" description="Helical" evidence="2">
    <location>
        <begin position="299"/>
        <end position="322"/>
    </location>
</feature>
<dbReference type="EnsemblMetazoa" id="GBRI037445-RA">
    <property type="protein sequence ID" value="GBRI037445-PA"/>
    <property type="gene ID" value="GBRI037445"/>
</dbReference>
<accession>A0A1A9WYM7</accession>
<evidence type="ECO:0000256" key="1">
    <source>
        <dbReference type="SAM" id="MobiDB-lite"/>
    </source>
</evidence>
<dbReference type="Proteomes" id="UP000091820">
    <property type="component" value="Unassembled WGS sequence"/>
</dbReference>
<organism evidence="3 4">
    <name type="scientific">Glossina brevipalpis</name>
    <dbReference type="NCBI Taxonomy" id="37001"/>
    <lineage>
        <taxon>Eukaryota</taxon>
        <taxon>Metazoa</taxon>
        <taxon>Ecdysozoa</taxon>
        <taxon>Arthropoda</taxon>
        <taxon>Hexapoda</taxon>
        <taxon>Insecta</taxon>
        <taxon>Pterygota</taxon>
        <taxon>Neoptera</taxon>
        <taxon>Endopterygota</taxon>
        <taxon>Diptera</taxon>
        <taxon>Brachycera</taxon>
        <taxon>Muscomorpha</taxon>
        <taxon>Hippoboscoidea</taxon>
        <taxon>Glossinidae</taxon>
        <taxon>Glossina</taxon>
    </lineage>
</organism>
<protein>
    <submittedName>
        <fullName evidence="3">Uncharacterized protein</fullName>
    </submittedName>
</protein>
<feature type="compositionally biased region" description="Low complexity" evidence="1">
    <location>
        <begin position="113"/>
        <end position="137"/>
    </location>
</feature>
<sequence length="412" mass="47668">MRKASALNKALEFGQDIFNEQLMPAKFFDDELLLLNNSDLLFNLKNSHQHVNLPEYNASDLITATKTMNYHRRMMNKYLLSTYLAQQIADTIHDRLPKIQRFEVVQKRLGTATNLSDPQPTTTTTTTTNDNKQSNTNYSNHKRLKDQGSSEYLSWLHKIKILKDIQKQLQHKQTAGESTTESINVTSNRRNLLTNDYESKADDNDDDDYDFEDVEEGDITGYAFINEALNSSNNPQQYPYKNKDDRSDFYTQSISKAGYDRALHNGRSSSNPLPYQQFEAPSSLTKQNSEIRLKDVTDIALTTLAFLSFGMFILHVLMCITMTKDDTSTPMMAMEGVDNDDGIEEIRRKRRSPLLFESEQKMQILNNLARRFLRSIDAAIFLRKDHFNMLCENNKLAIQEPNLLKLWIPMWR</sequence>
<evidence type="ECO:0000313" key="4">
    <source>
        <dbReference type="Proteomes" id="UP000091820"/>
    </source>
</evidence>